<feature type="coiled-coil region" evidence="3">
    <location>
        <begin position="32"/>
        <end position="59"/>
    </location>
</feature>
<keyword evidence="3" id="KW-0175">Coiled coil</keyword>
<gene>
    <name evidence="4" type="ORF">IPL58_13505</name>
</gene>
<protein>
    <submittedName>
        <fullName evidence="4">Carbohydrate porin</fullName>
    </submittedName>
</protein>
<evidence type="ECO:0000313" key="4">
    <source>
        <dbReference type="EMBL" id="MBK8524981.1"/>
    </source>
</evidence>
<reference evidence="4" key="1">
    <citation type="submission" date="2020-10" db="EMBL/GenBank/DDBJ databases">
        <title>Connecting structure to function with the recovery of over 1000 high-quality activated sludge metagenome-assembled genomes encoding full-length rRNA genes using long-read sequencing.</title>
        <authorList>
            <person name="Singleton C.M."/>
            <person name="Petriglieri F."/>
            <person name="Kristensen J.M."/>
            <person name="Kirkegaard R.H."/>
            <person name="Michaelsen T.Y."/>
            <person name="Andersen M.H."/>
            <person name="Karst S.M."/>
            <person name="Dueholm M.S."/>
            <person name="Nielsen P.H."/>
            <person name="Albertsen M."/>
        </authorList>
    </citation>
    <scope>NUCLEOTIDE SEQUENCE</scope>
    <source>
        <strain evidence="4">Hirt_18-Q3-R61-65_BATAC.395</strain>
    </source>
</reference>
<dbReference type="Gene3D" id="2.40.160.180">
    <property type="entry name" value="Carbohydrate-selective porin OprB"/>
    <property type="match status" value="1"/>
</dbReference>
<accession>A0A9D7PQY2</accession>
<sequence>MRTKLIVAALAAAGLESLAMPAFAAKPDPDLLEKLAARLEKLEARNTELEKEVKTLKTDNEKIAKGLDSERISQYEPELTARLKAVEQDTLSMKKSSKVIEALDGLKAGASLTTVAQKPSGFPHGTKDGSGQLSYRADATIELPLEAVGDVEHKLFGHFRMGQGLGLNTPFSNLGHFASAPNATAFRASGSNPDDSVAILAQAWYQASIPLPFGGFKPHSREKLELTFGKIDIFGFFDQNAAAGDESKQFLNSVFVHNPLLDAGGEVAVDANGFQPGFIGAYVNETNKAEPWKVSLGFFGAGEQGASYQKSFDSPLTMMQVEKQLKLFGGLNGNYRLYGWHRGDVVELDGVRKAGHTGFGISVDQRIGDGINVFGRYGKLTSGELPFDQALTIGTEINGSYWGRGGDAIGIAGGWMKASSAYRKAGGSGCLAGDSDDSGACDSADTGFFSFSPSGAEKLAEIYYRFRISPQFDVSPDFQWIGRPGANRGADSVKVFGVRANVAF</sequence>
<dbReference type="InterPro" id="IPR038673">
    <property type="entry name" value="OprB_sf"/>
</dbReference>
<dbReference type="AlphaFoldDB" id="A0A9D7PQY2"/>
<proteinExistence type="inferred from homology"/>
<dbReference type="EMBL" id="JADJUC010000020">
    <property type="protein sequence ID" value="MBK8524981.1"/>
    <property type="molecule type" value="Genomic_DNA"/>
</dbReference>
<evidence type="ECO:0000313" key="5">
    <source>
        <dbReference type="Proteomes" id="UP000886689"/>
    </source>
</evidence>
<feature type="signal peptide" evidence="2">
    <location>
        <begin position="1"/>
        <end position="24"/>
    </location>
</feature>
<dbReference type="Proteomes" id="UP000886689">
    <property type="component" value="Unassembled WGS sequence"/>
</dbReference>
<evidence type="ECO:0000256" key="2">
    <source>
        <dbReference type="RuleBase" id="RU363072"/>
    </source>
</evidence>
<dbReference type="GO" id="GO:0015288">
    <property type="term" value="F:porin activity"/>
    <property type="evidence" value="ECO:0007669"/>
    <property type="project" value="InterPro"/>
</dbReference>
<dbReference type="GO" id="GO:0008643">
    <property type="term" value="P:carbohydrate transport"/>
    <property type="evidence" value="ECO:0007669"/>
    <property type="project" value="InterPro"/>
</dbReference>
<dbReference type="InterPro" id="IPR007049">
    <property type="entry name" value="Carb-sel_porin_OprB"/>
</dbReference>
<feature type="chain" id="PRO_5039753522" evidence="2">
    <location>
        <begin position="25"/>
        <end position="504"/>
    </location>
</feature>
<comment type="caution">
    <text evidence="4">The sequence shown here is derived from an EMBL/GenBank/DDBJ whole genome shotgun (WGS) entry which is preliminary data.</text>
</comment>
<evidence type="ECO:0000256" key="1">
    <source>
        <dbReference type="ARBA" id="ARBA00008769"/>
    </source>
</evidence>
<evidence type="ECO:0000256" key="3">
    <source>
        <dbReference type="SAM" id="Coils"/>
    </source>
</evidence>
<dbReference type="GO" id="GO:0016020">
    <property type="term" value="C:membrane"/>
    <property type="evidence" value="ECO:0007669"/>
    <property type="project" value="InterPro"/>
</dbReference>
<comment type="similarity">
    <text evidence="1 2">Belongs to the OprB family.</text>
</comment>
<organism evidence="4 5">
    <name type="scientific">Candidatus Proximibacter danicus</name>
    <dbReference type="NCBI Taxonomy" id="2954365"/>
    <lineage>
        <taxon>Bacteria</taxon>
        <taxon>Pseudomonadati</taxon>
        <taxon>Pseudomonadota</taxon>
        <taxon>Betaproteobacteria</taxon>
        <taxon>Candidatus Proximibacter</taxon>
    </lineage>
</organism>
<name>A0A9D7PQY2_9PROT</name>
<dbReference type="Pfam" id="PF04966">
    <property type="entry name" value="OprB"/>
    <property type="match status" value="1"/>
</dbReference>
<keyword evidence="2" id="KW-0732">Signal</keyword>